<accession>A0ACA9L4R7</accession>
<protein>
    <submittedName>
        <fullName evidence="1">983_t:CDS:1</fullName>
    </submittedName>
</protein>
<evidence type="ECO:0000313" key="2">
    <source>
        <dbReference type="Proteomes" id="UP000789366"/>
    </source>
</evidence>
<gene>
    <name evidence="1" type="ORF">SPELUC_LOCUS3312</name>
</gene>
<organism evidence="1 2">
    <name type="scientific">Cetraspora pellucida</name>
    <dbReference type="NCBI Taxonomy" id="1433469"/>
    <lineage>
        <taxon>Eukaryota</taxon>
        <taxon>Fungi</taxon>
        <taxon>Fungi incertae sedis</taxon>
        <taxon>Mucoromycota</taxon>
        <taxon>Glomeromycotina</taxon>
        <taxon>Glomeromycetes</taxon>
        <taxon>Diversisporales</taxon>
        <taxon>Gigasporaceae</taxon>
        <taxon>Cetraspora</taxon>
    </lineage>
</organism>
<reference evidence="1" key="1">
    <citation type="submission" date="2021-06" db="EMBL/GenBank/DDBJ databases">
        <authorList>
            <person name="Kallberg Y."/>
            <person name="Tangrot J."/>
            <person name="Rosling A."/>
        </authorList>
    </citation>
    <scope>NUCLEOTIDE SEQUENCE</scope>
    <source>
        <strain evidence="1">28 12/20/2015</strain>
    </source>
</reference>
<dbReference type="EMBL" id="CAJVPW010002486">
    <property type="protein sequence ID" value="CAG8507434.1"/>
    <property type="molecule type" value="Genomic_DNA"/>
</dbReference>
<dbReference type="Proteomes" id="UP000789366">
    <property type="component" value="Unassembled WGS sequence"/>
</dbReference>
<keyword evidence="2" id="KW-1185">Reference proteome</keyword>
<proteinExistence type="predicted"/>
<sequence>MSTTEIKLSGDDLKRIREKKFILMRLKEEWEMAGHNLVNRKSLMLGHVAAASLTVLIGISLLVILEYNATNKVIKIAISSVTAAGGVLALIIAIKDKAAANKDYITKILQVMKNDGNEGSHELITIEENELIDLKTERHENYIKFLIRINYLIRLEKRFGVWFVILMSLLVIVLAIITILVSVSPVDLPFPNLSIYLAIGIIISGAVWLINIILSHLIELFEIASNIHWESADVIDDYAPIALFYLIMKRTYVVTEDVNETYFGEFRTGNDDVTFFGTEIDARPILELVMLLDKKFRETSVHEIRHENVEIIVKSINEMDKEKIIELINILVRKPGGTVVMLAERFKDIIDKIISKFEPNHDDIKKFISSIDKDELDKDILFEIFKYEITRNKKLSKLIDLAMTVAKEMISKNQSNLAKSQEKKVFDIYKKHKPSNRHEALNLKESEQEFSELCKEYTKANDEDEAIINSYKQYITHIYDTYKTENDDEAMKLVIKIIEKNCNFNEYLTKHNKKFLSFRKIYRYDIKENFWKLFKKMTFKNKIRSSFQNRRYTINSKA</sequence>
<name>A0ACA9L4R7_9GLOM</name>
<comment type="caution">
    <text evidence="1">The sequence shown here is derived from an EMBL/GenBank/DDBJ whole genome shotgun (WGS) entry which is preliminary data.</text>
</comment>
<evidence type="ECO:0000313" key="1">
    <source>
        <dbReference type="EMBL" id="CAG8507434.1"/>
    </source>
</evidence>